<dbReference type="Gene3D" id="3.90.79.20">
    <property type="match status" value="1"/>
</dbReference>
<dbReference type="PROSITE" id="PS00893">
    <property type="entry name" value="NUDIX_BOX"/>
    <property type="match status" value="1"/>
</dbReference>
<evidence type="ECO:0000256" key="6">
    <source>
        <dbReference type="ARBA" id="ARBA00022801"/>
    </source>
</evidence>
<keyword evidence="5" id="KW-0479">Metal-binding</keyword>
<evidence type="ECO:0000256" key="3">
    <source>
        <dbReference type="ARBA" id="ARBA00009595"/>
    </source>
</evidence>
<dbReference type="Pfam" id="PF00293">
    <property type="entry name" value="NUDIX"/>
    <property type="match status" value="1"/>
</dbReference>
<comment type="cofactor">
    <cofactor evidence="1">
        <name>Mg(2+)</name>
        <dbReference type="ChEBI" id="CHEBI:18420"/>
    </cofactor>
</comment>
<dbReference type="GO" id="GO:0006742">
    <property type="term" value="P:NADP+ catabolic process"/>
    <property type="evidence" value="ECO:0007669"/>
    <property type="project" value="TreeGrafter"/>
</dbReference>
<dbReference type="InterPro" id="IPR015797">
    <property type="entry name" value="NUDIX_hydrolase-like_dom_sf"/>
</dbReference>
<dbReference type="Gene3D" id="3.90.79.10">
    <property type="entry name" value="Nucleoside Triphosphate Pyrophosphohydrolase"/>
    <property type="match status" value="1"/>
</dbReference>
<dbReference type="InterPro" id="IPR049734">
    <property type="entry name" value="NudC-like_C"/>
</dbReference>
<dbReference type="AlphaFoldDB" id="A0AA41X1J5"/>
<dbReference type="InterPro" id="IPR000086">
    <property type="entry name" value="NUDIX_hydrolase_dom"/>
</dbReference>
<keyword evidence="8" id="KW-0520">NAD</keyword>
<evidence type="ECO:0000313" key="12">
    <source>
        <dbReference type="Proteomes" id="UP001165413"/>
    </source>
</evidence>
<dbReference type="GO" id="GO:0019677">
    <property type="term" value="P:NAD+ catabolic process"/>
    <property type="evidence" value="ECO:0007669"/>
    <property type="project" value="TreeGrafter"/>
</dbReference>
<keyword evidence="6 11" id="KW-0378">Hydrolase</keyword>
<organism evidence="11 12">
    <name type="scientific">Opacimonas viscosa</name>
    <dbReference type="NCBI Taxonomy" id="2961944"/>
    <lineage>
        <taxon>Bacteria</taxon>
        <taxon>Pseudomonadati</taxon>
        <taxon>Pseudomonadota</taxon>
        <taxon>Gammaproteobacteria</taxon>
        <taxon>Alteromonadales</taxon>
        <taxon>Alteromonadaceae</taxon>
        <taxon>Opacimonas</taxon>
    </lineage>
</organism>
<protein>
    <recommendedName>
        <fullName evidence="4">NAD(+) diphosphatase</fullName>
        <ecNumber evidence="4">3.6.1.22</ecNumber>
    </recommendedName>
</protein>
<dbReference type="EC" id="3.6.1.22" evidence="4"/>
<dbReference type="GO" id="GO:0046872">
    <property type="term" value="F:metal ion binding"/>
    <property type="evidence" value="ECO:0007669"/>
    <property type="project" value="UniProtKB-KW"/>
</dbReference>
<feature type="domain" description="Nudix hydrolase" evidence="10">
    <location>
        <begin position="142"/>
        <end position="266"/>
    </location>
</feature>
<evidence type="ECO:0000256" key="5">
    <source>
        <dbReference type="ARBA" id="ARBA00022723"/>
    </source>
</evidence>
<dbReference type="PANTHER" id="PTHR42904:SF6">
    <property type="entry name" value="NAD-CAPPED RNA HYDROLASE NUDT12"/>
    <property type="match status" value="1"/>
</dbReference>
<proteinExistence type="inferred from homology"/>
<keyword evidence="12" id="KW-1185">Reference proteome</keyword>
<evidence type="ECO:0000313" key="11">
    <source>
        <dbReference type="EMBL" id="MCP3428177.1"/>
    </source>
</evidence>
<name>A0AA41X1J5_9ALTE</name>
<accession>A0AA41X1J5</accession>
<comment type="cofactor">
    <cofactor evidence="2">
        <name>Zn(2+)</name>
        <dbReference type="ChEBI" id="CHEBI:29105"/>
    </cofactor>
</comment>
<dbReference type="InterPro" id="IPR020084">
    <property type="entry name" value="NUDIX_hydrolase_CS"/>
</dbReference>
<keyword evidence="7" id="KW-0460">Magnesium</keyword>
<dbReference type="NCBIfam" id="NF001299">
    <property type="entry name" value="PRK00241.1"/>
    <property type="match status" value="1"/>
</dbReference>
<dbReference type="InterPro" id="IPR015376">
    <property type="entry name" value="Znr_NADH_PPase"/>
</dbReference>
<evidence type="ECO:0000256" key="9">
    <source>
        <dbReference type="ARBA" id="ARBA00023679"/>
    </source>
</evidence>
<gene>
    <name evidence="11" type="primary">nudC</name>
    <name evidence="11" type="ORF">NLF92_04380</name>
</gene>
<comment type="catalytic activity">
    <reaction evidence="9">
        <text>a 5'-end NAD(+)-phospho-ribonucleoside in mRNA + H2O = a 5'-end phospho-adenosine-phospho-ribonucleoside in mRNA + beta-nicotinamide D-ribonucleotide + 2 H(+)</text>
        <dbReference type="Rhea" id="RHEA:60876"/>
        <dbReference type="Rhea" id="RHEA-COMP:15698"/>
        <dbReference type="Rhea" id="RHEA-COMP:15719"/>
        <dbReference type="ChEBI" id="CHEBI:14649"/>
        <dbReference type="ChEBI" id="CHEBI:15377"/>
        <dbReference type="ChEBI" id="CHEBI:15378"/>
        <dbReference type="ChEBI" id="CHEBI:144029"/>
        <dbReference type="ChEBI" id="CHEBI:144051"/>
    </reaction>
    <physiologicalReaction direction="left-to-right" evidence="9">
        <dbReference type="Rhea" id="RHEA:60877"/>
    </physiologicalReaction>
</comment>
<dbReference type="GO" id="GO:0005829">
    <property type="term" value="C:cytosol"/>
    <property type="evidence" value="ECO:0007669"/>
    <property type="project" value="TreeGrafter"/>
</dbReference>
<evidence type="ECO:0000256" key="2">
    <source>
        <dbReference type="ARBA" id="ARBA00001947"/>
    </source>
</evidence>
<dbReference type="CDD" id="cd03429">
    <property type="entry name" value="NUDIX_NADH_pyrophosphatase_Nudt13"/>
    <property type="match status" value="1"/>
</dbReference>
<dbReference type="SUPFAM" id="SSF55811">
    <property type="entry name" value="Nudix"/>
    <property type="match status" value="1"/>
</dbReference>
<reference evidence="11" key="1">
    <citation type="submission" date="2022-07" db="EMBL/GenBank/DDBJ databases">
        <title>Characterization of the Novel Bacterium Alteromonas immobilis LMIT006 and Alteromonas gregis LMIT007.</title>
        <authorList>
            <person name="Lin X."/>
        </authorList>
    </citation>
    <scope>NUCLEOTIDE SEQUENCE</scope>
    <source>
        <strain evidence="11">LMIT007</strain>
    </source>
</reference>
<dbReference type="EMBL" id="JANATA010000005">
    <property type="protein sequence ID" value="MCP3428177.1"/>
    <property type="molecule type" value="Genomic_DNA"/>
</dbReference>
<evidence type="ECO:0000259" key="10">
    <source>
        <dbReference type="PROSITE" id="PS51462"/>
    </source>
</evidence>
<dbReference type="Pfam" id="PF09297">
    <property type="entry name" value="Zn_ribbon_NUD"/>
    <property type="match status" value="1"/>
</dbReference>
<dbReference type="InterPro" id="IPR050241">
    <property type="entry name" value="NAD-cap_RNA_hydrolase_NudC"/>
</dbReference>
<dbReference type="PROSITE" id="PS51462">
    <property type="entry name" value="NUDIX"/>
    <property type="match status" value="1"/>
</dbReference>
<dbReference type="PANTHER" id="PTHR42904">
    <property type="entry name" value="NUDIX HYDROLASE, NUDC SUBFAMILY"/>
    <property type="match status" value="1"/>
</dbReference>
<evidence type="ECO:0000256" key="1">
    <source>
        <dbReference type="ARBA" id="ARBA00001946"/>
    </source>
</evidence>
<dbReference type="Proteomes" id="UP001165413">
    <property type="component" value="Unassembled WGS sequence"/>
</dbReference>
<comment type="similarity">
    <text evidence="3">Belongs to the Nudix hydrolase family. NudC subfamily.</text>
</comment>
<sequence>MPPKTVPTHMIKKCIVFSQNQVVVHNDDQDIFKLPQWQMLQDHPELSAYQDQIVTIAVAPDYHVNMIDLRQATFDDADYVSAGLRDILMGSADINFEYIAKAWQYALFLRTHQFCGQCGAKMRQVGWEMARHCDVCQHRVYPRVSPCIIVAIRHEDKILLAQGNRHTSTNLYSTLAGFVESGESLEQAVHREVMEEVGVQLKNIEYFDSQPWPFPHSLMMGFVAEYAGGDIKVDGKEILDAQWFHYNALPNIPSKISIAGRLIEHTQKLITGS</sequence>
<evidence type="ECO:0000256" key="8">
    <source>
        <dbReference type="ARBA" id="ARBA00023027"/>
    </source>
</evidence>
<dbReference type="RefSeq" id="WP_254099272.1">
    <property type="nucleotide sequence ID" value="NZ_JANATA010000005.1"/>
</dbReference>
<dbReference type="GO" id="GO:0035529">
    <property type="term" value="F:NADH pyrophosphatase activity"/>
    <property type="evidence" value="ECO:0007669"/>
    <property type="project" value="TreeGrafter"/>
</dbReference>
<evidence type="ECO:0000256" key="4">
    <source>
        <dbReference type="ARBA" id="ARBA00012381"/>
    </source>
</evidence>
<evidence type="ECO:0000256" key="7">
    <source>
        <dbReference type="ARBA" id="ARBA00022842"/>
    </source>
</evidence>
<comment type="caution">
    <text evidence="11">The sequence shown here is derived from an EMBL/GenBank/DDBJ whole genome shotgun (WGS) entry which is preliminary data.</text>
</comment>